<evidence type="ECO:0000313" key="3">
    <source>
        <dbReference type="Proteomes" id="UP000076603"/>
    </source>
</evidence>
<gene>
    <name evidence="2" type="ORF">CLMAG_57180</name>
</gene>
<evidence type="ECO:0000259" key="1">
    <source>
        <dbReference type="Pfam" id="PF09825"/>
    </source>
</evidence>
<dbReference type="STRING" id="1121326.CLMAG_57180"/>
<name>A0A161W1G4_9CLOT</name>
<dbReference type="RefSeq" id="WP_066630269.1">
    <property type="nucleotide sequence ID" value="NZ_FQXL01000020.1"/>
</dbReference>
<dbReference type="Gene3D" id="3.40.50.880">
    <property type="match status" value="1"/>
</dbReference>
<protein>
    <recommendedName>
        <fullName evidence="1">Biotin-protein ligase N-terminal domain-containing protein</fullName>
    </recommendedName>
</protein>
<evidence type="ECO:0000313" key="2">
    <source>
        <dbReference type="EMBL" id="KZL89020.1"/>
    </source>
</evidence>
<dbReference type="SUPFAM" id="SSF52317">
    <property type="entry name" value="Class I glutamine amidotransferase-like"/>
    <property type="match status" value="1"/>
</dbReference>
<dbReference type="PATRIC" id="fig|1121326.3.peg.5776"/>
<dbReference type="OrthoDB" id="20888at2"/>
<dbReference type="InterPro" id="IPR029062">
    <property type="entry name" value="Class_I_gatase-like"/>
</dbReference>
<dbReference type="EMBL" id="LWAE01000012">
    <property type="protein sequence ID" value="KZL89020.1"/>
    <property type="molecule type" value="Genomic_DNA"/>
</dbReference>
<reference evidence="2 3" key="1">
    <citation type="submission" date="2016-04" db="EMBL/GenBank/DDBJ databases">
        <title>Genome sequence of Clostridium magnum DSM 2767.</title>
        <authorList>
            <person name="Poehlein A."/>
            <person name="Uhlig R."/>
            <person name="Fischer R."/>
            <person name="Bahl H."/>
            <person name="Daniel R."/>
        </authorList>
    </citation>
    <scope>NUCLEOTIDE SEQUENCE [LARGE SCALE GENOMIC DNA]</scope>
    <source>
        <strain evidence="2 3">DSM 2767</strain>
    </source>
</reference>
<keyword evidence="3" id="KW-1185">Reference proteome</keyword>
<dbReference type="InterPro" id="IPR019197">
    <property type="entry name" value="Biotin-prot_ligase_N"/>
</dbReference>
<feature type="domain" description="Biotin-protein ligase N-terminal" evidence="1">
    <location>
        <begin position="141"/>
        <end position="187"/>
    </location>
</feature>
<dbReference type="Proteomes" id="UP000076603">
    <property type="component" value="Unassembled WGS sequence"/>
</dbReference>
<comment type="caution">
    <text evidence="2">The sequence shown here is derived from an EMBL/GenBank/DDBJ whole genome shotgun (WGS) entry which is preliminary data.</text>
</comment>
<organism evidence="2 3">
    <name type="scientific">Clostridium magnum DSM 2767</name>
    <dbReference type="NCBI Taxonomy" id="1121326"/>
    <lineage>
        <taxon>Bacteria</taxon>
        <taxon>Bacillati</taxon>
        <taxon>Bacillota</taxon>
        <taxon>Clostridia</taxon>
        <taxon>Eubacteriales</taxon>
        <taxon>Clostridiaceae</taxon>
        <taxon>Clostridium</taxon>
    </lineage>
</organism>
<sequence length="358" mass="40757">MYLLSLERMGISSYQKDVHGAVRFINSNLYEKRKIFQTTEDVKLVTKMFPEGHIYPSGTYIFEDYNYEAHEYFTDVTSNSELLDQKNKFRPLGSIEGIGFYSGLNSAEFCEKPYKNLLDSMGFRYIELNDADIRNGKLQGIKLLIVPGGPDAGESYYAGLGEKGFLEIRNFIESGGSYLGSCAGSYLPLTSEEETTESRIWLNIVDADENDGLDYWRTGAGLVRISVKDKEPVAYGICYGRKTTMDVMYWEGPIFKANSSSIEVIAYYDEFVASGSEKPGWDVSSNSVAVDMMNWCNPLNKERFNYYMKDRPAAIKTTYGKGKLILFSFHPEFGYIYNPYEQDIIHLFISNSIYELMA</sequence>
<dbReference type="Pfam" id="PF09825">
    <property type="entry name" value="BPL_N"/>
    <property type="match status" value="1"/>
</dbReference>
<accession>A0A161W1G4</accession>
<proteinExistence type="predicted"/>
<dbReference type="AlphaFoldDB" id="A0A161W1G4"/>